<organism evidence="1 2">
    <name type="scientific">Stygiobacter electus</name>
    <dbReference type="NCBI Taxonomy" id="3032292"/>
    <lineage>
        <taxon>Bacteria</taxon>
        <taxon>Pseudomonadati</taxon>
        <taxon>Ignavibacteriota</taxon>
        <taxon>Ignavibacteria</taxon>
        <taxon>Ignavibacteriales</taxon>
        <taxon>Melioribacteraceae</taxon>
        <taxon>Stygiobacter</taxon>
    </lineage>
</organism>
<gene>
    <name evidence="1" type="ORF">P0M35_09645</name>
</gene>
<name>A0AAE3P1L8_9BACT</name>
<proteinExistence type="predicted"/>
<evidence type="ECO:0000313" key="1">
    <source>
        <dbReference type="EMBL" id="MDF1612414.1"/>
    </source>
</evidence>
<dbReference type="RefSeq" id="WP_321536185.1">
    <property type="nucleotide sequence ID" value="NZ_JARGDL010000013.1"/>
</dbReference>
<evidence type="ECO:0000313" key="2">
    <source>
        <dbReference type="Proteomes" id="UP001221302"/>
    </source>
</evidence>
<keyword evidence="2" id="KW-1185">Reference proteome</keyword>
<reference evidence="1" key="1">
    <citation type="submission" date="2023-03" db="EMBL/GenBank/DDBJ databases">
        <title>Stygiobacter electus gen. nov., sp. nov., facultatively anaerobic thermotolerant bacterium of the class Ignavibacteria from a well of Yessentuki mineral water deposit.</title>
        <authorList>
            <person name="Podosokorskaya O.A."/>
            <person name="Elcheninov A.G."/>
            <person name="Petrova N.F."/>
            <person name="Zavarzina D.G."/>
            <person name="Kublanov I.V."/>
            <person name="Merkel A.Y."/>
        </authorList>
    </citation>
    <scope>NUCLEOTIDE SEQUENCE</scope>
    <source>
        <strain evidence="1">09-Me</strain>
    </source>
</reference>
<evidence type="ECO:0008006" key="3">
    <source>
        <dbReference type="Google" id="ProtNLM"/>
    </source>
</evidence>
<dbReference type="Proteomes" id="UP001221302">
    <property type="component" value="Unassembled WGS sequence"/>
</dbReference>
<dbReference type="Gene3D" id="2.40.160.60">
    <property type="entry name" value="Outer membrane protein transport protein (OMPP1/FadL/TodX)"/>
    <property type="match status" value="1"/>
</dbReference>
<dbReference type="AlphaFoldDB" id="A0AAE3P1L8"/>
<accession>A0AAE3P1L8</accession>
<comment type="caution">
    <text evidence="1">The sequence shown here is derived from an EMBL/GenBank/DDBJ whole genome shotgun (WGS) entry which is preliminary data.</text>
</comment>
<dbReference type="SUPFAM" id="SSF56935">
    <property type="entry name" value="Porins"/>
    <property type="match status" value="1"/>
</dbReference>
<sequence>MKKINLLLFILLIQTALIAGGGSVYSRYGLGDFRYSFSARRIGLGELGYSISDREFISTLNPASWNNLGLTRFETGVFVNAMNYESSQNSVFKSTAYFNGLVFGFPISKENGISFVTGLTPYSNVSYEILSSDKNDLVPDHTVTYIGEGGIQKLFFGSSLRLPFNISVGASFDYYMGEISNNTDILFHDTLGYHNSTFKRQFSYHGIGFTAGLISPDISKLFGESEFKEFHFGFSVSPQLNLTADSSSTNVSLIGTYTASRGTITGKLPLRFGFGTSFKITDNYLFTFDYLIHKMSQFEFGNIKSNNLQDVSKFSFGIEYHPTAKFNDYWSLVMLRGGFSYEKTPYIFNGESINQLSLYAGCSLPLSYENSLDIAFQYAKRGTTNKNLILENIYRLTFSLSLGEIWFIQVER</sequence>
<dbReference type="EMBL" id="JARGDL010000013">
    <property type="protein sequence ID" value="MDF1612414.1"/>
    <property type="molecule type" value="Genomic_DNA"/>
</dbReference>
<protein>
    <recommendedName>
        <fullName evidence="3">Long-chain fatty acid transport protein</fullName>
    </recommendedName>
</protein>